<keyword evidence="1" id="KW-0479">Metal-binding</keyword>
<dbReference type="RefSeq" id="WP_079326509.1">
    <property type="nucleotide sequence ID" value="NZ_MXAP01000127.1"/>
</dbReference>
<sequence length="70" mass="8073">MDTIDKANADYERWLNGKIKQRQTTPANDITECLDCGEPIGDKRKQAIPHAVRCVGCQWQFERTHDRSGR</sequence>
<evidence type="ECO:0000256" key="3">
    <source>
        <dbReference type="ARBA" id="ARBA00022833"/>
    </source>
</evidence>
<name>A0A378QQB2_9GAMM</name>
<dbReference type="Proteomes" id="UP000254618">
    <property type="component" value="Unassembled WGS sequence"/>
</dbReference>
<protein>
    <submittedName>
        <fullName evidence="7">DnaK suppressor protein</fullName>
    </submittedName>
</protein>
<dbReference type="GO" id="GO:0008270">
    <property type="term" value="F:zinc ion binding"/>
    <property type="evidence" value="ECO:0007669"/>
    <property type="project" value="UniProtKB-KW"/>
</dbReference>
<evidence type="ECO:0000259" key="5">
    <source>
        <dbReference type="Pfam" id="PF01258"/>
    </source>
</evidence>
<dbReference type="Proteomes" id="UP000190777">
    <property type="component" value="Unassembled WGS sequence"/>
</dbReference>
<evidence type="ECO:0000256" key="4">
    <source>
        <dbReference type="PROSITE-ProRule" id="PRU00510"/>
    </source>
</evidence>
<dbReference type="AlphaFoldDB" id="A0A378QQB2"/>
<dbReference type="EMBL" id="MXAP01000127">
    <property type="protein sequence ID" value="OPH34978.1"/>
    <property type="molecule type" value="Genomic_DNA"/>
</dbReference>
<dbReference type="SUPFAM" id="SSF57716">
    <property type="entry name" value="Glucocorticoid receptor-like (DNA-binding domain)"/>
    <property type="match status" value="1"/>
</dbReference>
<accession>A0A378QQB2</accession>
<evidence type="ECO:0000313" key="9">
    <source>
        <dbReference type="Proteomes" id="UP000254618"/>
    </source>
</evidence>
<organism evidence="7 9">
    <name type="scientific">Moraxella equi</name>
    <dbReference type="NCBI Taxonomy" id="60442"/>
    <lineage>
        <taxon>Bacteria</taxon>
        <taxon>Pseudomonadati</taxon>
        <taxon>Pseudomonadota</taxon>
        <taxon>Gammaproteobacteria</taxon>
        <taxon>Moraxellales</taxon>
        <taxon>Moraxellaceae</taxon>
        <taxon>Moraxella</taxon>
    </lineage>
</organism>
<feature type="domain" description="Zinc finger DksA/TraR C4-type" evidence="5">
    <location>
        <begin position="33"/>
        <end position="58"/>
    </location>
</feature>
<keyword evidence="2" id="KW-0863">Zinc-finger</keyword>
<gene>
    <name evidence="6" type="ORF">B5J93_11515</name>
    <name evidence="7" type="ORF">NCTC11012_01090</name>
</gene>
<evidence type="ECO:0000256" key="2">
    <source>
        <dbReference type="ARBA" id="ARBA00022771"/>
    </source>
</evidence>
<reference evidence="7 9" key="2">
    <citation type="submission" date="2018-06" db="EMBL/GenBank/DDBJ databases">
        <authorList>
            <consortium name="Pathogen Informatics"/>
            <person name="Doyle S."/>
        </authorList>
    </citation>
    <scope>NUCLEOTIDE SEQUENCE [LARGE SCALE GENOMIC DNA]</scope>
    <source>
        <strain evidence="7 9">NCTC11012</strain>
    </source>
</reference>
<proteinExistence type="predicted"/>
<dbReference type="PROSITE" id="PS51128">
    <property type="entry name" value="ZF_DKSA_2"/>
    <property type="match status" value="1"/>
</dbReference>
<dbReference type="Pfam" id="PF01258">
    <property type="entry name" value="zf-dskA_traR"/>
    <property type="match status" value="1"/>
</dbReference>
<keyword evidence="8" id="KW-1185">Reference proteome</keyword>
<feature type="zinc finger region" description="dksA C4-type" evidence="4">
    <location>
        <begin position="33"/>
        <end position="57"/>
    </location>
</feature>
<evidence type="ECO:0000256" key="1">
    <source>
        <dbReference type="ARBA" id="ARBA00022723"/>
    </source>
</evidence>
<keyword evidence="3" id="KW-0862">Zinc</keyword>
<reference evidence="6 8" key="1">
    <citation type="submission" date="2017-03" db="EMBL/GenBank/DDBJ databases">
        <title>Draft genome sequence of Moraxella equi CCUG 4950T type strain.</title>
        <authorList>
            <person name="Salva-Serra F."/>
            <person name="Engstrom-Jakobsson H."/>
            <person name="Thorell K."/>
            <person name="Jaen-Luchoro D."/>
            <person name="Gonzales-Siles L."/>
            <person name="Karlsson R."/>
            <person name="Yazdan S."/>
            <person name="Boulund F."/>
            <person name="Johnning A."/>
            <person name="Engstrand L."/>
            <person name="Kristiansson E."/>
            <person name="Moore E."/>
        </authorList>
    </citation>
    <scope>NUCLEOTIDE SEQUENCE [LARGE SCALE GENOMIC DNA]</scope>
    <source>
        <strain evidence="6 8">CCUG 4950</strain>
    </source>
</reference>
<dbReference type="Gene3D" id="1.20.120.910">
    <property type="entry name" value="DksA, coiled-coil domain"/>
    <property type="match status" value="1"/>
</dbReference>
<evidence type="ECO:0000313" key="7">
    <source>
        <dbReference type="EMBL" id="STZ02861.1"/>
    </source>
</evidence>
<evidence type="ECO:0000313" key="8">
    <source>
        <dbReference type="Proteomes" id="UP000190777"/>
    </source>
</evidence>
<dbReference type="InterPro" id="IPR000962">
    <property type="entry name" value="Znf_DskA_TraR"/>
</dbReference>
<evidence type="ECO:0000313" key="6">
    <source>
        <dbReference type="EMBL" id="OPH34978.1"/>
    </source>
</evidence>
<dbReference type="EMBL" id="UGQF01000001">
    <property type="protein sequence ID" value="STZ02861.1"/>
    <property type="molecule type" value="Genomic_DNA"/>
</dbReference>